<dbReference type="Gene3D" id="3.40.190.10">
    <property type="entry name" value="Periplasmic binding protein-like II"/>
    <property type="match status" value="1"/>
</dbReference>
<reference evidence="5" key="1">
    <citation type="submission" date="2017-02" db="EMBL/GenBank/DDBJ databases">
        <title>Delving into the versatile metabolic prowess of the omnipresent phylum Bacteroidetes.</title>
        <authorList>
            <person name="Nobu M.K."/>
            <person name="Mei R."/>
            <person name="Narihiro T."/>
            <person name="Kuroda K."/>
            <person name="Liu W.-T."/>
        </authorList>
    </citation>
    <scope>NUCLEOTIDE SEQUENCE</scope>
    <source>
        <strain evidence="5">ADurb.Bin276</strain>
    </source>
</reference>
<dbReference type="GO" id="GO:0015768">
    <property type="term" value="P:maltose transport"/>
    <property type="evidence" value="ECO:0007669"/>
    <property type="project" value="TreeGrafter"/>
</dbReference>
<feature type="signal peptide" evidence="4">
    <location>
        <begin position="1"/>
        <end position="24"/>
    </location>
</feature>
<dbReference type="Pfam" id="PF13416">
    <property type="entry name" value="SBP_bac_8"/>
    <property type="match status" value="1"/>
</dbReference>
<name>A0A1V5SXL5_9BACT</name>
<dbReference type="SUPFAM" id="SSF53850">
    <property type="entry name" value="Periplasmic binding protein-like II"/>
    <property type="match status" value="1"/>
</dbReference>
<evidence type="ECO:0000256" key="2">
    <source>
        <dbReference type="ARBA" id="ARBA00022448"/>
    </source>
</evidence>
<feature type="chain" id="PRO_5012957637" evidence="4">
    <location>
        <begin position="25"/>
        <end position="413"/>
    </location>
</feature>
<protein>
    <submittedName>
        <fullName evidence="5">Cyclodextrin-binding protein</fullName>
    </submittedName>
</protein>
<accession>A0A1V5SXL5</accession>
<evidence type="ECO:0000256" key="3">
    <source>
        <dbReference type="ARBA" id="ARBA00022729"/>
    </source>
</evidence>
<evidence type="ECO:0000256" key="1">
    <source>
        <dbReference type="ARBA" id="ARBA00008520"/>
    </source>
</evidence>
<dbReference type="InterPro" id="IPR006059">
    <property type="entry name" value="SBP"/>
</dbReference>
<gene>
    <name evidence="5" type="primary">cycB</name>
    <name evidence="5" type="ORF">BWY41_00886</name>
</gene>
<comment type="caution">
    <text evidence="5">The sequence shown here is derived from an EMBL/GenBank/DDBJ whole genome shotgun (WGS) entry which is preliminary data.</text>
</comment>
<dbReference type="EMBL" id="MWBQ01000055">
    <property type="protein sequence ID" value="OQA59270.1"/>
    <property type="molecule type" value="Genomic_DNA"/>
</dbReference>
<dbReference type="GO" id="GO:0055052">
    <property type="term" value="C:ATP-binding cassette (ABC) transporter complex, substrate-binding subunit-containing"/>
    <property type="evidence" value="ECO:0007669"/>
    <property type="project" value="TreeGrafter"/>
</dbReference>
<organism evidence="5">
    <name type="scientific">Candidatus Atribacter allofermentans</name>
    <dbReference type="NCBI Taxonomy" id="1852833"/>
    <lineage>
        <taxon>Bacteria</taxon>
        <taxon>Pseudomonadati</taxon>
        <taxon>Atribacterota</taxon>
        <taxon>Atribacteria</taxon>
        <taxon>Atribacterales</taxon>
        <taxon>Atribacteraceae</taxon>
        <taxon>Atribacter</taxon>
    </lineage>
</organism>
<keyword evidence="2" id="KW-0813">Transport</keyword>
<dbReference type="Proteomes" id="UP000485569">
    <property type="component" value="Unassembled WGS sequence"/>
</dbReference>
<dbReference type="GO" id="GO:1901982">
    <property type="term" value="F:maltose binding"/>
    <property type="evidence" value="ECO:0007669"/>
    <property type="project" value="TreeGrafter"/>
</dbReference>
<dbReference type="CDD" id="cd13585">
    <property type="entry name" value="PBP2_TMBP_like"/>
    <property type="match status" value="1"/>
</dbReference>
<sequence>MKSRLMSVILILVFVVSSTVIAFAAENKPIEISVQDVWADSLQWGKVWLKTIDLFEKNNPNIKINRIYVPLGQNIERILLGTKTKSLPEVITCDTQDIPHLAEAGALFDLTQFVNDWGKWDDVFPGSQSAVTWKDKPYAMQFSTNTLALHYNKDFFEEAGLSGPPETWDDLLTWAEKLTKGDRYGYAYSAFTSEEATWHFESFLWSNGGDLLALDTPESISALEFHTNFVKKGFTSPEVVNWNQGDVGVQFRLGKTAMMIQGCWDIPSSVEANMNFDITKIPVPKAGMPTIAPVGGEPFGISPFSSPEKQKAAWEFLRFLMEETGMEFFNTNVYNIPTRKSIAPSVIENLPLLEAFLVTFENARNRFEYGGGEKYPNVSVAVREAIQKAVIGEATPEEAFKEAAVKIKELMQE</sequence>
<proteinExistence type="inferred from homology"/>
<dbReference type="PANTHER" id="PTHR30061:SF50">
    <property type="entry name" value="MALTOSE_MALTODEXTRIN-BINDING PERIPLASMIC PROTEIN"/>
    <property type="match status" value="1"/>
</dbReference>
<dbReference type="AlphaFoldDB" id="A0A1V5SXL5"/>
<dbReference type="PANTHER" id="PTHR30061">
    <property type="entry name" value="MALTOSE-BINDING PERIPLASMIC PROTEIN"/>
    <property type="match status" value="1"/>
</dbReference>
<keyword evidence="3 4" id="KW-0732">Signal</keyword>
<evidence type="ECO:0000256" key="4">
    <source>
        <dbReference type="SAM" id="SignalP"/>
    </source>
</evidence>
<comment type="similarity">
    <text evidence="1">Belongs to the bacterial solute-binding protein 1 family.</text>
</comment>
<dbReference type="GO" id="GO:0042956">
    <property type="term" value="P:maltodextrin transmembrane transport"/>
    <property type="evidence" value="ECO:0007669"/>
    <property type="project" value="TreeGrafter"/>
</dbReference>
<evidence type="ECO:0000313" key="5">
    <source>
        <dbReference type="EMBL" id="OQA59270.1"/>
    </source>
</evidence>